<dbReference type="Gene3D" id="3.40.30.10">
    <property type="entry name" value="Glutaredoxin"/>
    <property type="match status" value="1"/>
</dbReference>
<dbReference type="PANTHER" id="PTHR11571">
    <property type="entry name" value="GLUTATHIONE S-TRANSFERASE"/>
    <property type="match status" value="1"/>
</dbReference>
<dbReference type="SFLD" id="SFLDS00019">
    <property type="entry name" value="Glutathione_Transferase_(cytos"/>
    <property type="match status" value="1"/>
</dbReference>
<dbReference type="Pfam" id="PF14497">
    <property type="entry name" value="GST_C_3"/>
    <property type="match status" value="1"/>
</dbReference>
<evidence type="ECO:0000256" key="3">
    <source>
        <dbReference type="ARBA" id="ARBA00012452"/>
    </source>
</evidence>
<proteinExistence type="inferred from homology"/>
<organism evidence="8 9">
    <name type="scientific">Clavelina lepadiformis</name>
    <name type="common">Light-bulb sea squirt</name>
    <name type="synonym">Ascidia lepadiformis</name>
    <dbReference type="NCBI Taxonomy" id="159417"/>
    <lineage>
        <taxon>Eukaryota</taxon>
        <taxon>Metazoa</taxon>
        <taxon>Chordata</taxon>
        <taxon>Tunicata</taxon>
        <taxon>Ascidiacea</taxon>
        <taxon>Aplousobranchia</taxon>
        <taxon>Clavelinidae</taxon>
        <taxon>Clavelina</taxon>
    </lineage>
</organism>
<dbReference type="InterPro" id="IPR050213">
    <property type="entry name" value="GST_superfamily"/>
</dbReference>
<dbReference type="EMBL" id="CAWYQH010000174">
    <property type="protein sequence ID" value="CAK8697863.1"/>
    <property type="molecule type" value="Genomic_DNA"/>
</dbReference>
<evidence type="ECO:0000313" key="9">
    <source>
        <dbReference type="Proteomes" id="UP001642483"/>
    </source>
</evidence>
<comment type="similarity">
    <text evidence="2">Belongs to the GST superfamily. Mu family.</text>
</comment>
<comment type="function">
    <text evidence="1">Conjugation of reduced glutathione to a wide number of exogenous and endogenous hydrophobic electrophiles.</text>
</comment>
<dbReference type="Proteomes" id="UP001642483">
    <property type="component" value="Unassembled WGS sequence"/>
</dbReference>
<protein>
    <recommendedName>
        <fullName evidence="3">glutathione transferase</fullName>
        <ecNumber evidence="3">2.5.1.18</ecNumber>
    </recommendedName>
</protein>
<evidence type="ECO:0000256" key="4">
    <source>
        <dbReference type="ARBA" id="ARBA00022679"/>
    </source>
</evidence>
<name>A0ABP0H369_CLALP</name>
<sequence length="221" mass="25990">MATPVLGYWDIRGLAEPIRLMLVYCGQEYEDKRYICGDAPDYDRSSWSNVKSSMDLDFPNLPYFIDGETRITESFAIMKHIARKNNLFPMADVEHDRCNMLEGVVSDFRRDFTMMCYRPGYETNKVNYFKDLPLKLQKFDNYLADKKWLAGENLMYIDFALCEILDHIRLMSPDCLNKHEKVSAYVEKFFKLEKIAAYRSSSDFRKFPINNKMAHWGGKAE</sequence>
<keyword evidence="4" id="KW-0808">Transferase</keyword>
<comment type="catalytic activity">
    <reaction evidence="5">
        <text>RX + glutathione = an S-substituted glutathione + a halide anion + H(+)</text>
        <dbReference type="Rhea" id="RHEA:16437"/>
        <dbReference type="ChEBI" id="CHEBI:15378"/>
        <dbReference type="ChEBI" id="CHEBI:16042"/>
        <dbReference type="ChEBI" id="CHEBI:17792"/>
        <dbReference type="ChEBI" id="CHEBI:57925"/>
        <dbReference type="ChEBI" id="CHEBI:90779"/>
        <dbReference type="EC" id="2.5.1.18"/>
    </reaction>
</comment>
<dbReference type="PROSITE" id="PS50404">
    <property type="entry name" value="GST_NTER"/>
    <property type="match status" value="1"/>
</dbReference>
<dbReference type="Pfam" id="PF02798">
    <property type="entry name" value="GST_N"/>
    <property type="match status" value="1"/>
</dbReference>
<evidence type="ECO:0000256" key="2">
    <source>
        <dbReference type="ARBA" id="ARBA00005861"/>
    </source>
</evidence>
<dbReference type="InterPro" id="IPR003081">
    <property type="entry name" value="GST_mu"/>
</dbReference>
<dbReference type="InterPro" id="IPR004045">
    <property type="entry name" value="Glutathione_S-Trfase_N"/>
</dbReference>
<dbReference type="CDD" id="cd03075">
    <property type="entry name" value="GST_N_Mu"/>
    <property type="match status" value="1"/>
</dbReference>
<dbReference type="SUPFAM" id="SSF47616">
    <property type="entry name" value="GST C-terminal domain-like"/>
    <property type="match status" value="1"/>
</dbReference>
<dbReference type="InterPro" id="IPR036249">
    <property type="entry name" value="Thioredoxin-like_sf"/>
</dbReference>
<dbReference type="PANTHER" id="PTHR11571:SF222">
    <property type="entry name" value="GLUTATHIONE TRANSFERASE"/>
    <property type="match status" value="1"/>
</dbReference>
<dbReference type="InterPro" id="IPR004046">
    <property type="entry name" value="GST_C"/>
</dbReference>
<dbReference type="SFLD" id="SFLDG00363">
    <property type="entry name" value="AMPS_(cytGST):_Alpha-__Mu-__Pi"/>
    <property type="match status" value="1"/>
</dbReference>
<feature type="domain" description="GST C-terminal" evidence="7">
    <location>
        <begin position="91"/>
        <end position="209"/>
    </location>
</feature>
<dbReference type="EC" id="2.5.1.18" evidence="3"/>
<dbReference type="InterPro" id="IPR040079">
    <property type="entry name" value="Glutathione_S-Trfase"/>
</dbReference>
<dbReference type="PROSITE" id="PS50405">
    <property type="entry name" value="GST_CTER"/>
    <property type="match status" value="1"/>
</dbReference>
<reference evidence="8 9" key="1">
    <citation type="submission" date="2024-02" db="EMBL/GenBank/DDBJ databases">
        <authorList>
            <person name="Daric V."/>
            <person name="Darras S."/>
        </authorList>
    </citation>
    <scope>NUCLEOTIDE SEQUENCE [LARGE SCALE GENOMIC DNA]</scope>
</reference>
<evidence type="ECO:0000256" key="5">
    <source>
        <dbReference type="ARBA" id="ARBA00047960"/>
    </source>
</evidence>
<accession>A0ABP0H369</accession>
<dbReference type="SFLD" id="SFLDG01205">
    <property type="entry name" value="AMPS.1"/>
    <property type="match status" value="1"/>
</dbReference>
<dbReference type="InterPro" id="IPR036282">
    <property type="entry name" value="Glutathione-S-Trfase_C_sf"/>
</dbReference>
<evidence type="ECO:0000313" key="8">
    <source>
        <dbReference type="EMBL" id="CAK8697863.1"/>
    </source>
</evidence>
<evidence type="ECO:0000259" key="7">
    <source>
        <dbReference type="PROSITE" id="PS50405"/>
    </source>
</evidence>
<gene>
    <name evidence="8" type="ORF">CVLEPA_LOCUS31354</name>
</gene>
<dbReference type="Gene3D" id="1.20.1050.10">
    <property type="match status" value="1"/>
</dbReference>
<evidence type="ECO:0000259" key="6">
    <source>
        <dbReference type="PROSITE" id="PS50404"/>
    </source>
</evidence>
<feature type="domain" description="GST N-terminal" evidence="6">
    <location>
        <begin position="2"/>
        <end position="89"/>
    </location>
</feature>
<keyword evidence="9" id="KW-1185">Reference proteome</keyword>
<evidence type="ECO:0000256" key="1">
    <source>
        <dbReference type="ARBA" id="ARBA00003701"/>
    </source>
</evidence>
<dbReference type="SUPFAM" id="SSF52833">
    <property type="entry name" value="Thioredoxin-like"/>
    <property type="match status" value="1"/>
</dbReference>
<comment type="caution">
    <text evidence="8">The sequence shown here is derived from an EMBL/GenBank/DDBJ whole genome shotgun (WGS) entry which is preliminary data.</text>
</comment>
<dbReference type="PRINTS" id="PR01267">
    <property type="entry name" value="GSTRNSFRASEM"/>
</dbReference>
<dbReference type="InterPro" id="IPR010987">
    <property type="entry name" value="Glutathione-S-Trfase_C-like"/>
</dbReference>